<evidence type="ECO:0000313" key="2">
    <source>
        <dbReference type="EMBL" id="KAG0519538.1"/>
    </source>
</evidence>
<dbReference type="EMBL" id="CM027688">
    <property type="protein sequence ID" value="KAG0519538.1"/>
    <property type="molecule type" value="Genomic_DNA"/>
</dbReference>
<reference evidence="2" key="1">
    <citation type="journal article" date="2019" name="BMC Genomics">
        <title>A new reference genome for Sorghum bicolor reveals high levels of sequence similarity between sweet and grain genotypes: implications for the genetics of sugar metabolism.</title>
        <authorList>
            <person name="Cooper E.A."/>
            <person name="Brenton Z.W."/>
            <person name="Flinn B.S."/>
            <person name="Jenkins J."/>
            <person name="Shu S."/>
            <person name="Flowers D."/>
            <person name="Luo F."/>
            <person name="Wang Y."/>
            <person name="Xia P."/>
            <person name="Barry K."/>
            <person name="Daum C."/>
            <person name="Lipzen A."/>
            <person name="Yoshinaga Y."/>
            <person name="Schmutz J."/>
            <person name="Saski C."/>
            <person name="Vermerris W."/>
            <person name="Kresovich S."/>
        </authorList>
    </citation>
    <scope>NUCLEOTIDE SEQUENCE</scope>
</reference>
<proteinExistence type="predicted"/>
<dbReference type="AlphaFoldDB" id="A0A921U5Y9"/>
<protein>
    <submittedName>
        <fullName evidence="2">Uncharacterized protein</fullName>
    </submittedName>
</protein>
<organism evidence="2 3">
    <name type="scientific">Sorghum bicolor</name>
    <name type="common">Sorghum</name>
    <name type="synonym">Sorghum vulgare</name>
    <dbReference type="NCBI Taxonomy" id="4558"/>
    <lineage>
        <taxon>Eukaryota</taxon>
        <taxon>Viridiplantae</taxon>
        <taxon>Streptophyta</taxon>
        <taxon>Embryophyta</taxon>
        <taxon>Tracheophyta</taxon>
        <taxon>Spermatophyta</taxon>
        <taxon>Magnoliopsida</taxon>
        <taxon>Liliopsida</taxon>
        <taxon>Poales</taxon>
        <taxon>Poaceae</taxon>
        <taxon>PACMAD clade</taxon>
        <taxon>Panicoideae</taxon>
        <taxon>Andropogonodae</taxon>
        <taxon>Andropogoneae</taxon>
        <taxon>Sorghinae</taxon>
        <taxon>Sorghum</taxon>
    </lineage>
</organism>
<feature type="compositionally biased region" description="Basic residues" evidence="1">
    <location>
        <begin position="262"/>
        <end position="276"/>
    </location>
</feature>
<dbReference type="Proteomes" id="UP000807115">
    <property type="component" value="Chromosome 9"/>
</dbReference>
<reference evidence="2" key="2">
    <citation type="submission" date="2020-10" db="EMBL/GenBank/DDBJ databases">
        <authorList>
            <person name="Cooper E.A."/>
            <person name="Brenton Z.W."/>
            <person name="Flinn B.S."/>
            <person name="Jenkins J."/>
            <person name="Shu S."/>
            <person name="Flowers D."/>
            <person name="Luo F."/>
            <person name="Wang Y."/>
            <person name="Xia P."/>
            <person name="Barry K."/>
            <person name="Daum C."/>
            <person name="Lipzen A."/>
            <person name="Yoshinaga Y."/>
            <person name="Schmutz J."/>
            <person name="Saski C."/>
            <person name="Vermerris W."/>
            <person name="Kresovich S."/>
        </authorList>
    </citation>
    <scope>NUCLEOTIDE SEQUENCE</scope>
</reference>
<comment type="caution">
    <text evidence="2">The sequence shown here is derived from an EMBL/GenBank/DDBJ whole genome shotgun (WGS) entry which is preliminary data.</text>
</comment>
<accession>A0A921U5Y9</accession>
<evidence type="ECO:0000256" key="1">
    <source>
        <dbReference type="SAM" id="MobiDB-lite"/>
    </source>
</evidence>
<feature type="region of interest" description="Disordered" evidence="1">
    <location>
        <begin position="207"/>
        <end position="276"/>
    </location>
</feature>
<name>A0A921U5Y9_SORBI</name>
<sequence length="276" mass="30527">MRPEIPRSATQAMRCVVVVFDRKITGDYCTGFVAVANTSATLVVAPSSFVSGRKHLGVCFFDGIQSRAQAAVSAKGGFCLLTTKVHTSCEEVNWMESNSSLLTPSSTFILPPQSPTNSYYQPSFIVVESLRSYLLENYRKLAVHSENYFLVSCEAGKTDLIGAPVFTTDNGSTKSIALGVVLTDCRTESEIRVAITATHFKEILKSLVGPAPPSPPRRKRSKNIEEEVEKDPPTPPSPPRRKRSKNIEEEVEKDPPTPSSLPRRKRRKRPSKKRTE</sequence>
<gene>
    <name evidence="2" type="ORF">BDA96_09G272200</name>
</gene>
<evidence type="ECO:0000313" key="3">
    <source>
        <dbReference type="Proteomes" id="UP000807115"/>
    </source>
</evidence>